<organism evidence="1 2">
    <name type="scientific">Smallanthus sonchifolius</name>
    <dbReference type="NCBI Taxonomy" id="185202"/>
    <lineage>
        <taxon>Eukaryota</taxon>
        <taxon>Viridiplantae</taxon>
        <taxon>Streptophyta</taxon>
        <taxon>Embryophyta</taxon>
        <taxon>Tracheophyta</taxon>
        <taxon>Spermatophyta</taxon>
        <taxon>Magnoliopsida</taxon>
        <taxon>eudicotyledons</taxon>
        <taxon>Gunneridae</taxon>
        <taxon>Pentapetalae</taxon>
        <taxon>asterids</taxon>
        <taxon>campanulids</taxon>
        <taxon>Asterales</taxon>
        <taxon>Asteraceae</taxon>
        <taxon>Asteroideae</taxon>
        <taxon>Heliantheae alliance</taxon>
        <taxon>Millerieae</taxon>
        <taxon>Smallanthus</taxon>
    </lineage>
</organism>
<sequence>MSNHGISDHSIDAIIPFMPLFRTVTSCRFSFPRIKLAPCSPPPHPDVAIENPPLDPTSLLTSHPSFIWNNIASPLPFQMYRVKDFVQEKASISVRFLYNSVQPAAAPVPTTLTGWMSNPPAVSHPTLSGSAIGLAVPLF</sequence>
<dbReference type="EMBL" id="CM042031">
    <property type="protein sequence ID" value="KAI3783827.1"/>
    <property type="molecule type" value="Genomic_DNA"/>
</dbReference>
<evidence type="ECO:0000313" key="2">
    <source>
        <dbReference type="Proteomes" id="UP001056120"/>
    </source>
</evidence>
<name>A0ACB9GK98_9ASTR</name>
<comment type="caution">
    <text evidence="1">The sequence shown here is derived from an EMBL/GenBank/DDBJ whole genome shotgun (WGS) entry which is preliminary data.</text>
</comment>
<evidence type="ECO:0000313" key="1">
    <source>
        <dbReference type="EMBL" id="KAI3783827.1"/>
    </source>
</evidence>
<gene>
    <name evidence="1" type="ORF">L1987_42915</name>
</gene>
<accession>A0ACB9GK98</accession>
<reference evidence="2" key="1">
    <citation type="journal article" date="2022" name="Mol. Ecol. Resour.">
        <title>The genomes of chicory, endive, great burdock and yacon provide insights into Asteraceae palaeo-polyploidization history and plant inulin production.</title>
        <authorList>
            <person name="Fan W."/>
            <person name="Wang S."/>
            <person name="Wang H."/>
            <person name="Wang A."/>
            <person name="Jiang F."/>
            <person name="Liu H."/>
            <person name="Zhao H."/>
            <person name="Xu D."/>
            <person name="Zhang Y."/>
        </authorList>
    </citation>
    <scope>NUCLEOTIDE SEQUENCE [LARGE SCALE GENOMIC DNA]</scope>
    <source>
        <strain evidence="2">cv. Yunnan</strain>
    </source>
</reference>
<proteinExistence type="predicted"/>
<reference evidence="1 2" key="2">
    <citation type="journal article" date="2022" name="Mol. Ecol. Resour.">
        <title>The genomes of chicory, endive, great burdock and yacon provide insights into Asteraceae paleo-polyploidization history and plant inulin production.</title>
        <authorList>
            <person name="Fan W."/>
            <person name="Wang S."/>
            <person name="Wang H."/>
            <person name="Wang A."/>
            <person name="Jiang F."/>
            <person name="Liu H."/>
            <person name="Zhao H."/>
            <person name="Xu D."/>
            <person name="Zhang Y."/>
        </authorList>
    </citation>
    <scope>NUCLEOTIDE SEQUENCE [LARGE SCALE GENOMIC DNA]</scope>
    <source>
        <strain evidence="2">cv. Yunnan</strain>
        <tissue evidence="1">Leaves</tissue>
    </source>
</reference>
<keyword evidence="2" id="KW-1185">Reference proteome</keyword>
<dbReference type="Proteomes" id="UP001056120">
    <property type="component" value="Linkage Group LG14"/>
</dbReference>
<protein>
    <submittedName>
        <fullName evidence="1">Uncharacterized protein</fullName>
    </submittedName>
</protein>